<feature type="region of interest" description="Disordered" evidence="1">
    <location>
        <begin position="32"/>
        <end position="92"/>
    </location>
</feature>
<dbReference type="GeneID" id="20342809"/>
<reference evidence="2" key="3">
    <citation type="submission" date="2010-09" db="EMBL/GenBank/DDBJ databases">
        <title>Annotation of Gaeumannomyces graminis var. tritici R3-111a-1.</title>
        <authorList>
            <consortium name="The Broad Institute Genome Sequencing Platform"/>
            <person name="Ma L.-J."/>
            <person name="Dead R."/>
            <person name="Young S.K."/>
            <person name="Zeng Q."/>
            <person name="Gargeya S."/>
            <person name="Fitzgerald M."/>
            <person name="Haas B."/>
            <person name="Abouelleil A."/>
            <person name="Alvarado L."/>
            <person name="Arachchi H.M."/>
            <person name="Berlin A."/>
            <person name="Brown A."/>
            <person name="Chapman S.B."/>
            <person name="Chen Z."/>
            <person name="Dunbar C."/>
            <person name="Freedman E."/>
            <person name="Gearin G."/>
            <person name="Gellesch M."/>
            <person name="Goldberg J."/>
            <person name="Griggs A."/>
            <person name="Gujja S."/>
            <person name="Heiman D."/>
            <person name="Howarth C."/>
            <person name="Larson L."/>
            <person name="Lui A."/>
            <person name="MacDonald P.J.P."/>
            <person name="Mehta T."/>
            <person name="Montmayeur A."/>
            <person name="Murphy C."/>
            <person name="Neiman D."/>
            <person name="Pearson M."/>
            <person name="Priest M."/>
            <person name="Roberts A."/>
            <person name="Saif S."/>
            <person name="Shea T."/>
            <person name="Shenoy N."/>
            <person name="Sisk P."/>
            <person name="Stolte C."/>
            <person name="Sykes S."/>
            <person name="Yandava C."/>
            <person name="Wortman J."/>
            <person name="Nusbaum C."/>
            <person name="Birren B."/>
        </authorList>
    </citation>
    <scope>NUCLEOTIDE SEQUENCE</scope>
    <source>
        <strain evidence="2">R3-111a-1</strain>
    </source>
</reference>
<name>J3NM47_GAET3</name>
<accession>J3NM47</accession>
<feature type="compositionally biased region" description="Low complexity" evidence="1">
    <location>
        <begin position="32"/>
        <end position="45"/>
    </location>
</feature>
<evidence type="ECO:0000256" key="1">
    <source>
        <dbReference type="SAM" id="MobiDB-lite"/>
    </source>
</evidence>
<protein>
    <submittedName>
        <fullName evidence="2 3">Uncharacterized protein</fullName>
    </submittedName>
</protein>
<evidence type="ECO:0000313" key="2">
    <source>
        <dbReference type="EMBL" id="EJT82378.1"/>
    </source>
</evidence>
<evidence type="ECO:0000313" key="3">
    <source>
        <dbReference type="EnsemblFungi" id="EJT82378"/>
    </source>
</evidence>
<dbReference type="VEuPathDB" id="FungiDB:GGTG_02351"/>
<dbReference type="RefSeq" id="XP_009218387.1">
    <property type="nucleotide sequence ID" value="XM_009220123.1"/>
</dbReference>
<keyword evidence="4" id="KW-1185">Reference proteome</keyword>
<dbReference type="AlphaFoldDB" id="J3NM47"/>
<proteinExistence type="predicted"/>
<dbReference type="EMBL" id="GL385395">
    <property type="protein sequence ID" value="EJT82378.1"/>
    <property type="molecule type" value="Genomic_DNA"/>
</dbReference>
<dbReference type="HOGENOM" id="CLU_2413375_0_0_1"/>
<feature type="compositionally biased region" description="Polar residues" evidence="1">
    <location>
        <begin position="46"/>
        <end position="79"/>
    </location>
</feature>
<organism evidence="2">
    <name type="scientific">Gaeumannomyces tritici (strain R3-111a-1)</name>
    <name type="common">Wheat and barley take-all root rot fungus</name>
    <name type="synonym">Gaeumannomyces graminis var. tritici</name>
    <dbReference type="NCBI Taxonomy" id="644352"/>
    <lineage>
        <taxon>Eukaryota</taxon>
        <taxon>Fungi</taxon>
        <taxon>Dikarya</taxon>
        <taxon>Ascomycota</taxon>
        <taxon>Pezizomycotina</taxon>
        <taxon>Sordariomycetes</taxon>
        <taxon>Sordariomycetidae</taxon>
        <taxon>Magnaporthales</taxon>
        <taxon>Magnaporthaceae</taxon>
        <taxon>Gaeumannomyces</taxon>
    </lineage>
</organism>
<dbReference type="EnsemblFungi" id="EJT82378">
    <property type="protein sequence ID" value="EJT82378"/>
    <property type="gene ID" value="GGTG_02351"/>
</dbReference>
<evidence type="ECO:0000313" key="4">
    <source>
        <dbReference type="Proteomes" id="UP000006039"/>
    </source>
</evidence>
<reference evidence="4" key="1">
    <citation type="submission" date="2010-07" db="EMBL/GenBank/DDBJ databases">
        <title>The genome sequence of Gaeumannomyces graminis var. tritici strain R3-111a-1.</title>
        <authorList>
            <consortium name="The Broad Institute Genome Sequencing Platform"/>
            <person name="Ma L.-J."/>
            <person name="Dead R."/>
            <person name="Young S."/>
            <person name="Zeng Q."/>
            <person name="Koehrsen M."/>
            <person name="Alvarado L."/>
            <person name="Berlin A."/>
            <person name="Chapman S.B."/>
            <person name="Chen Z."/>
            <person name="Freedman E."/>
            <person name="Gellesch M."/>
            <person name="Goldberg J."/>
            <person name="Griggs A."/>
            <person name="Gujja S."/>
            <person name="Heilman E.R."/>
            <person name="Heiman D."/>
            <person name="Hepburn T."/>
            <person name="Howarth C."/>
            <person name="Jen D."/>
            <person name="Larson L."/>
            <person name="Mehta T."/>
            <person name="Neiman D."/>
            <person name="Pearson M."/>
            <person name="Roberts A."/>
            <person name="Saif S."/>
            <person name="Shea T."/>
            <person name="Shenoy N."/>
            <person name="Sisk P."/>
            <person name="Stolte C."/>
            <person name="Sykes S."/>
            <person name="Walk T."/>
            <person name="White J."/>
            <person name="Yandava C."/>
            <person name="Haas B."/>
            <person name="Nusbaum C."/>
            <person name="Birren B."/>
        </authorList>
    </citation>
    <scope>NUCLEOTIDE SEQUENCE [LARGE SCALE GENOMIC DNA]</scope>
    <source>
        <strain evidence="4">R3-111a-1</strain>
    </source>
</reference>
<sequence>MSAFAGSESDVKIPSCARQSLGVSALAAVARSLGSSSSGSSGTSRNESTALTPNDSSQPLARLSRNSASAKPAFSTTVWNRPRDDSARSRTS</sequence>
<reference evidence="3" key="5">
    <citation type="submission" date="2018-04" db="UniProtKB">
        <authorList>
            <consortium name="EnsemblFungi"/>
        </authorList>
    </citation>
    <scope>IDENTIFICATION</scope>
    <source>
        <strain evidence="3">R3-111a-1</strain>
    </source>
</reference>
<dbReference type="Proteomes" id="UP000006039">
    <property type="component" value="Unassembled WGS sequence"/>
</dbReference>
<reference evidence="3" key="4">
    <citation type="journal article" date="2015" name="G3 (Bethesda)">
        <title>Genome sequences of three phytopathogenic species of the Magnaporthaceae family of fungi.</title>
        <authorList>
            <person name="Okagaki L.H."/>
            <person name="Nunes C.C."/>
            <person name="Sailsbery J."/>
            <person name="Clay B."/>
            <person name="Brown D."/>
            <person name="John T."/>
            <person name="Oh Y."/>
            <person name="Young N."/>
            <person name="Fitzgerald M."/>
            <person name="Haas B.J."/>
            <person name="Zeng Q."/>
            <person name="Young S."/>
            <person name="Adiconis X."/>
            <person name="Fan L."/>
            <person name="Levin J.Z."/>
            <person name="Mitchell T.K."/>
            <person name="Okubara P.A."/>
            <person name="Farman M.L."/>
            <person name="Kohn L.M."/>
            <person name="Birren B."/>
            <person name="Ma L.-J."/>
            <person name="Dean R.A."/>
        </authorList>
    </citation>
    <scope>NUCLEOTIDE SEQUENCE</scope>
    <source>
        <strain evidence="3">R3-111a-1</strain>
    </source>
</reference>
<gene>
    <name evidence="3" type="primary">20342809</name>
    <name evidence="2" type="ORF">GGTG_02351</name>
</gene>
<reference evidence="2" key="2">
    <citation type="submission" date="2010-07" db="EMBL/GenBank/DDBJ databases">
        <authorList>
            <consortium name="The Broad Institute Genome Sequencing Platform"/>
            <consortium name="Broad Institute Genome Sequencing Center for Infectious Disease"/>
            <person name="Ma L.-J."/>
            <person name="Dead R."/>
            <person name="Young S."/>
            <person name="Zeng Q."/>
            <person name="Koehrsen M."/>
            <person name="Alvarado L."/>
            <person name="Berlin A."/>
            <person name="Chapman S.B."/>
            <person name="Chen Z."/>
            <person name="Freedman E."/>
            <person name="Gellesch M."/>
            <person name="Goldberg J."/>
            <person name="Griggs A."/>
            <person name="Gujja S."/>
            <person name="Heilman E.R."/>
            <person name="Heiman D."/>
            <person name="Hepburn T."/>
            <person name="Howarth C."/>
            <person name="Jen D."/>
            <person name="Larson L."/>
            <person name="Mehta T."/>
            <person name="Neiman D."/>
            <person name="Pearson M."/>
            <person name="Roberts A."/>
            <person name="Saif S."/>
            <person name="Shea T."/>
            <person name="Shenoy N."/>
            <person name="Sisk P."/>
            <person name="Stolte C."/>
            <person name="Sykes S."/>
            <person name="Walk T."/>
            <person name="White J."/>
            <person name="Yandava C."/>
            <person name="Haas B."/>
            <person name="Nusbaum C."/>
            <person name="Birren B."/>
        </authorList>
    </citation>
    <scope>NUCLEOTIDE SEQUENCE</scope>
    <source>
        <strain evidence="2">R3-111a-1</strain>
    </source>
</reference>
<feature type="compositionally biased region" description="Basic and acidic residues" evidence="1">
    <location>
        <begin position="81"/>
        <end position="92"/>
    </location>
</feature>